<keyword evidence="2" id="KW-1185">Reference proteome</keyword>
<sequence length="118" mass="12280">MKQAIGGTSLRSSTALADAIDALSGLIPREAGSGRHLNVVLISDGYDSCGGDPCAAAARLERERPEINVNVLAISRSIDAIRCVAERTGGQFLQPDAVTSLAPLLRTAAGQNVPDHCR</sequence>
<reference evidence="1 2" key="1">
    <citation type="submission" date="2018-07" db="EMBL/GenBank/DDBJ databases">
        <title>Genome sequence of Azospirillum sp. ATCC 49961.</title>
        <authorList>
            <person name="Sant'Anna F.H."/>
            <person name="Baldani J.I."/>
            <person name="Zilli J.E."/>
            <person name="Reis V.M."/>
            <person name="Hartmann A."/>
            <person name="Cruz L."/>
            <person name="de Souza E.M."/>
            <person name="de Oliveira Pedrosa F."/>
            <person name="Passaglia L.M.P."/>
        </authorList>
    </citation>
    <scope>NUCLEOTIDE SEQUENCE [LARGE SCALE GENOMIC DNA]</scope>
    <source>
        <strain evidence="1 2">ATCC 49961</strain>
    </source>
</reference>
<dbReference type="OrthoDB" id="9783818at2"/>
<dbReference type="Gene3D" id="3.40.50.410">
    <property type="entry name" value="von Willebrand factor, type A domain"/>
    <property type="match status" value="1"/>
</dbReference>
<evidence type="ECO:0008006" key="3">
    <source>
        <dbReference type="Google" id="ProtNLM"/>
    </source>
</evidence>
<gene>
    <name evidence="1" type="ORF">DS843_30430</name>
</gene>
<dbReference type="AlphaFoldDB" id="A0A9W7KMW4"/>
<accession>A0A9W7KMW4</accession>
<dbReference type="InterPro" id="IPR036465">
    <property type="entry name" value="vWFA_dom_sf"/>
</dbReference>
<name>A0A9W7KMW4_9PROT</name>
<dbReference type="SUPFAM" id="SSF53300">
    <property type="entry name" value="vWA-like"/>
    <property type="match status" value="1"/>
</dbReference>
<dbReference type="RefSeq" id="WP_149472567.1">
    <property type="nucleotide sequence ID" value="NZ_QOKW01000059.1"/>
</dbReference>
<proteinExistence type="predicted"/>
<comment type="caution">
    <text evidence="1">The sequence shown here is derived from an EMBL/GenBank/DDBJ whole genome shotgun (WGS) entry which is preliminary data.</text>
</comment>
<evidence type="ECO:0000313" key="2">
    <source>
        <dbReference type="Proteomes" id="UP000480854"/>
    </source>
</evidence>
<organism evidence="1 2">
    <name type="scientific">Roseomonas genomospecies 6</name>
    <dbReference type="NCBI Taxonomy" id="214106"/>
    <lineage>
        <taxon>Bacteria</taxon>
        <taxon>Pseudomonadati</taxon>
        <taxon>Pseudomonadota</taxon>
        <taxon>Alphaproteobacteria</taxon>
        <taxon>Acetobacterales</taxon>
        <taxon>Roseomonadaceae</taxon>
        <taxon>Roseomonas</taxon>
    </lineage>
</organism>
<protein>
    <recommendedName>
        <fullName evidence="3">VWA domain-containing protein</fullName>
    </recommendedName>
</protein>
<dbReference type="EMBL" id="QOKW01000059">
    <property type="protein sequence ID" value="KAA0675699.1"/>
    <property type="molecule type" value="Genomic_DNA"/>
</dbReference>
<evidence type="ECO:0000313" key="1">
    <source>
        <dbReference type="EMBL" id="KAA0675699.1"/>
    </source>
</evidence>
<dbReference type="Proteomes" id="UP000480854">
    <property type="component" value="Unassembled WGS sequence"/>
</dbReference>